<evidence type="ECO:0000256" key="1">
    <source>
        <dbReference type="SAM" id="MobiDB-lite"/>
    </source>
</evidence>
<protein>
    <submittedName>
        <fullName evidence="2">Uncharacterized protein</fullName>
    </submittedName>
</protein>
<accession>A0A3P7LAM0</accession>
<proteinExistence type="predicted"/>
<evidence type="ECO:0000313" key="3">
    <source>
        <dbReference type="Proteomes" id="UP000270094"/>
    </source>
</evidence>
<feature type="region of interest" description="Disordered" evidence="1">
    <location>
        <begin position="69"/>
        <end position="97"/>
    </location>
</feature>
<organism evidence="2 3">
    <name type="scientific">Strongylus vulgaris</name>
    <name type="common">Blood worm</name>
    <dbReference type="NCBI Taxonomy" id="40348"/>
    <lineage>
        <taxon>Eukaryota</taxon>
        <taxon>Metazoa</taxon>
        <taxon>Ecdysozoa</taxon>
        <taxon>Nematoda</taxon>
        <taxon>Chromadorea</taxon>
        <taxon>Rhabditida</taxon>
        <taxon>Rhabditina</taxon>
        <taxon>Rhabditomorpha</taxon>
        <taxon>Strongyloidea</taxon>
        <taxon>Strongylidae</taxon>
        <taxon>Strongylus</taxon>
    </lineage>
</organism>
<gene>
    <name evidence="2" type="ORF">SVUK_LOCUS11300</name>
</gene>
<name>A0A3P7LAM0_STRVU</name>
<dbReference type="AlphaFoldDB" id="A0A3P7LAM0"/>
<keyword evidence="3" id="KW-1185">Reference proteome</keyword>
<dbReference type="Proteomes" id="UP000270094">
    <property type="component" value="Unassembled WGS sequence"/>
</dbReference>
<dbReference type="EMBL" id="UYYB01096725">
    <property type="protein sequence ID" value="VDM76302.1"/>
    <property type="molecule type" value="Genomic_DNA"/>
</dbReference>
<reference evidence="2 3" key="1">
    <citation type="submission" date="2018-11" db="EMBL/GenBank/DDBJ databases">
        <authorList>
            <consortium name="Pathogen Informatics"/>
        </authorList>
    </citation>
    <scope>NUCLEOTIDE SEQUENCE [LARGE SCALE GENOMIC DNA]</scope>
</reference>
<evidence type="ECO:0000313" key="2">
    <source>
        <dbReference type="EMBL" id="VDM76302.1"/>
    </source>
</evidence>
<sequence length="150" mass="17482">MPEEEENRIGIFGSGLRNENGNRLAGLLIATRLFHDSIFMKIAHRSQYQLQNSFARRSSKVQAIKTLGSRTRKEKFKEVPQGPSRRSYSADNITKRRGLAHLPDKRWNRSQRDSTPIFLVRQHPCQTPLFPLGKYHQGFYLLKYAPQFRP</sequence>